<dbReference type="InterPro" id="IPR023214">
    <property type="entry name" value="HAD_sf"/>
</dbReference>
<evidence type="ECO:0008006" key="4">
    <source>
        <dbReference type="Google" id="ProtNLM"/>
    </source>
</evidence>
<dbReference type="SUPFAM" id="SSF56784">
    <property type="entry name" value="HAD-like"/>
    <property type="match status" value="1"/>
</dbReference>
<dbReference type="Pfam" id="PF00702">
    <property type="entry name" value="Hydrolase"/>
    <property type="match status" value="1"/>
</dbReference>
<dbReference type="GO" id="GO:0043136">
    <property type="term" value="F:sn-glycerol 3-phosphatase activity"/>
    <property type="evidence" value="ECO:0007669"/>
    <property type="project" value="TreeGrafter"/>
</dbReference>
<dbReference type="Gene3D" id="3.40.50.1000">
    <property type="entry name" value="HAD superfamily/HAD-like"/>
    <property type="match status" value="1"/>
</dbReference>
<reference evidence="2 3" key="1">
    <citation type="journal article" date="2019" name="Sci. Rep.">
        <title>A high-quality genome of Eragrostis curvula grass provides insights into Poaceae evolution and supports new strategies to enhance forage quality.</title>
        <authorList>
            <person name="Carballo J."/>
            <person name="Santos B.A.C.M."/>
            <person name="Zappacosta D."/>
            <person name="Garbus I."/>
            <person name="Selva J.P."/>
            <person name="Gallo C.A."/>
            <person name="Diaz A."/>
            <person name="Albertini E."/>
            <person name="Caccamo M."/>
            <person name="Echenique V."/>
        </authorList>
    </citation>
    <scope>NUCLEOTIDE SEQUENCE [LARGE SCALE GENOMIC DNA]</scope>
    <source>
        <strain evidence="3">cv. Victoria</strain>
        <tissue evidence="2">Leaf</tissue>
    </source>
</reference>
<proteinExistence type="predicted"/>
<dbReference type="InterPro" id="IPR023198">
    <property type="entry name" value="PGP-like_dom2"/>
</dbReference>
<evidence type="ECO:0000256" key="1">
    <source>
        <dbReference type="SAM" id="MobiDB-lite"/>
    </source>
</evidence>
<protein>
    <recommendedName>
        <fullName evidence="4">Riboflavin kinase</fullName>
    </recommendedName>
</protein>
<dbReference type="GO" id="GO:0006114">
    <property type="term" value="P:glycerol biosynthetic process"/>
    <property type="evidence" value="ECO:0007669"/>
    <property type="project" value="TreeGrafter"/>
</dbReference>
<dbReference type="InterPro" id="IPR036412">
    <property type="entry name" value="HAD-like_sf"/>
</dbReference>
<accession>A0A5J9VH62</accession>
<dbReference type="PANTHER" id="PTHR18901">
    <property type="entry name" value="2-DEOXYGLUCOSE-6-PHOSPHATE PHOSPHATASE 2"/>
    <property type="match status" value="1"/>
</dbReference>
<dbReference type="AlphaFoldDB" id="A0A5J9VH62"/>
<feature type="region of interest" description="Disordered" evidence="1">
    <location>
        <begin position="1"/>
        <end position="97"/>
    </location>
</feature>
<dbReference type="Gene3D" id="1.10.150.240">
    <property type="entry name" value="Putative phosphatase, domain 2"/>
    <property type="match status" value="1"/>
</dbReference>
<dbReference type="EMBL" id="RWGY01000009">
    <property type="protein sequence ID" value="TVU35058.1"/>
    <property type="molecule type" value="Genomic_DNA"/>
</dbReference>
<evidence type="ECO:0000313" key="2">
    <source>
        <dbReference type="EMBL" id="TVU35058.1"/>
    </source>
</evidence>
<comment type="caution">
    <text evidence="2">The sequence shown here is derived from an EMBL/GenBank/DDBJ whole genome shotgun (WGS) entry which is preliminary data.</text>
</comment>
<name>A0A5J9VH62_9POAL</name>
<dbReference type="OrthoDB" id="276388at2759"/>
<feature type="compositionally biased region" description="Basic residues" evidence="1">
    <location>
        <begin position="1"/>
        <end position="10"/>
    </location>
</feature>
<gene>
    <name evidence="2" type="ORF">EJB05_16927</name>
</gene>
<dbReference type="InterPro" id="IPR006439">
    <property type="entry name" value="HAD-SF_hydro_IA"/>
</dbReference>
<organism evidence="2 3">
    <name type="scientific">Eragrostis curvula</name>
    <name type="common">weeping love grass</name>
    <dbReference type="NCBI Taxonomy" id="38414"/>
    <lineage>
        <taxon>Eukaryota</taxon>
        <taxon>Viridiplantae</taxon>
        <taxon>Streptophyta</taxon>
        <taxon>Embryophyta</taxon>
        <taxon>Tracheophyta</taxon>
        <taxon>Spermatophyta</taxon>
        <taxon>Magnoliopsida</taxon>
        <taxon>Liliopsida</taxon>
        <taxon>Poales</taxon>
        <taxon>Poaceae</taxon>
        <taxon>PACMAD clade</taxon>
        <taxon>Chloridoideae</taxon>
        <taxon>Eragrostideae</taxon>
        <taxon>Eragrostidinae</taxon>
        <taxon>Eragrostis</taxon>
    </lineage>
</organism>
<feature type="non-terminal residue" evidence="2">
    <location>
        <position position="1"/>
    </location>
</feature>
<dbReference type="NCBIfam" id="TIGR01509">
    <property type="entry name" value="HAD-SF-IA-v3"/>
    <property type="match status" value="1"/>
</dbReference>
<dbReference type="Gramene" id="TVU35058">
    <property type="protein sequence ID" value="TVU35058"/>
    <property type="gene ID" value="EJB05_16927"/>
</dbReference>
<dbReference type="Proteomes" id="UP000324897">
    <property type="component" value="Unassembled WGS sequence"/>
</dbReference>
<keyword evidence="3" id="KW-1185">Reference proteome</keyword>
<evidence type="ECO:0000313" key="3">
    <source>
        <dbReference type="Proteomes" id="UP000324897"/>
    </source>
</evidence>
<sequence length="431" mass="47536">MPHGSSTRRHTGADPSIGFGSNPHPPGKGKWHPSLKTIASTASGSSLLPPLNPKRRLSPSSPSRQSTPLHAFSSSFTRIGHGGGAPGLRRDLRCGRHPPRHRYATNLTTNRLIPGASPSQLSVPLAPFQRATRDILNEFLAAYGKVPDPEKEEKRLGEMYKKSTTGIIADYGLPLTVEEYSDAIHPLYLKRWQKAKPLPGVKRLVKHLHKHGVPLALASNSIRRNVNHKLEKLEERIVLKIGETVFLLFLVEIRSLMENLPLTCRFLEAAKGLGVNPSSCLVIEDSLVGVQGAKASGAKVVAVPSLQSQRQHYSIADTVLYSLLDFYPELWGLPSFEDRMQGGLLIEPLFSNAQIGDKILNNLHMHIDVLDFTGAIKAEPVKLLVIGYIRKLESTDNILEDLSITDEDRSIARNALELPAFSKYKNDLHFA</sequence>
<feature type="compositionally biased region" description="Low complexity" evidence="1">
    <location>
        <begin position="58"/>
        <end position="69"/>
    </location>
</feature>
<dbReference type="PANTHER" id="PTHR18901:SF44">
    <property type="entry name" value="OS01G0757900 PROTEIN"/>
    <property type="match status" value="1"/>
</dbReference>